<proteinExistence type="predicted"/>
<evidence type="ECO:0000313" key="3">
    <source>
        <dbReference type="Proteomes" id="UP000051643"/>
    </source>
</evidence>
<keyword evidence="1" id="KW-0812">Transmembrane</keyword>
<sequence length="95" mass="11328">MISKTRAILYFYRQFILGSILLNFFFLLFGNPVVFIVLFKLFLGALIFYLYKTSYKHQLYFYQNLSLSTVKLFSFAFLLDFIFIILSAEIYSLIL</sequence>
<reference evidence="2" key="1">
    <citation type="submission" date="2015-10" db="EMBL/GenBank/DDBJ databases">
        <title>Draft genome sequence of Salegentibacter mishustinae KCTC 12263.</title>
        <authorList>
            <person name="Lin W."/>
            <person name="Zheng Q."/>
        </authorList>
    </citation>
    <scope>NUCLEOTIDE SEQUENCE [LARGE SCALE GENOMIC DNA]</scope>
    <source>
        <strain evidence="2">KCTC 12263</strain>
    </source>
</reference>
<dbReference type="Proteomes" id="UP000051643">
    <property type="component" value="Unassembled WGS sequence"/>
</dbReference>
<evidence type="ECO:0000313" key="2">
    <source>
        <dbReference type="EMBL" id="KRG30486.1"/>
    </source>
</evidence>
<protein>
    <submittedName>
        <fullName evidence="2">Uncharacterized protein</fullName>
    </submittedName>
</protein>
<keyword evidence="1" id="KW-0472">Membrane</keyword>
<dbReference type="STRING" id="270918.APR42_01070"/>
<dbReference type="EMBL" id="LKTP01000001">
    <property type="protein sequence ID" value="KRG30486.1"/>
    <property type="molecule type" value="Genomic_DNA"/>
</dbReference>
<feature type="transmembrane region" description="Helical" evidence="1">
    <location>
        <begin position="33"/>
        <end position="51"/>
    </location>
</feature>
<feature type="transmembrane region" description="Helical" evidence="1">
    <location>
        <begin position="7"/>
        <end position="27"/>
    </location>
</feature>
<dbReference type="AlphaFoldDB" id="A0A0Q9ZBR8"/>
<feature type="transmembrane region" description="Helical" evidence="1">
    <location>
        <begin position="72"/>
        <end position="94"/>
    </location>
</feature>
<evidence type="ECO:0000256" key="1">
    <source>
        <dbReference type="SAM" id="Phobius"/>
    </source>
</evidence>
<keyword evidence="1" id="KW-1133">Transmembrane helix</keyword>
<name>A0A0Q9ZBR8_9FLAO</name>
<comment type="caution">
    <text evidence="2">The sequence shown here is derived from an EMBL/GenBank/DDBJ whole genome shotgun (WGS) entry which is preliminary data.</text>
</comment>
<keyword evidence="3" id="KW-1185">Reference proteome</keyword>
<gene>
    <name evidence="2" type="ORF">APR42_01070</name>
</gene>
<organism evidence="2 3">
    <name type="scientific">Salegentibacter mishustinae</name>
    <dbReference type="NCBI Taxonomy" id="270918"/>
    <lineage>
        <taxon>Bacteria</taxon>
        <taxon>Pseudomonadati</taxon>
        <taxon>Bacteroidota</taxon>
        <taxon>Flavobacteriia</taxon>
        <taxon>Flavobacteriales</taxon>
        <taxon>Flavobacteriaceae</taxon>
        <taxon>Salegentibacter</taxon>
    </lineage>
</organism>
<accession>A0A0Q9ZBR8</accession>